<gene>
    <name evidence="1" type="ORF">ABC99_04265</name>
</gene>
<accession>A0A5U3R1A8</accession>
<protein>
    <submittedName>
        <fullName evidence="1">Uncharacterized protein</fullName>
    </submittedName>
</protein>
<dbReference type="EMBL" id="AAGMPN010000008">
    <property type="protein sequence ID" value="EBP6408372.1"/>
    <property type="molecule type" value="Genomic_DNA"/>
</dbReference>
<comment type="caution">
    <text evidence="1">The sequence shown here is derived from an EMBL/GenBank/DDBJ whole genome shotgun (WGS) entry which is preliminary data.</text>
</comment>
<evidence type="ECO:0000313" key="1">
    <source>
        <dbReference type="EMBL" id="EBP6408372.1"/>
    </source>
</evidence>
<proteinExistence type="predicted"/>
<sequence length="100" mass="11443">MQVSKYITADVLIQELHDEGHDVIYERITEYPVLKGVAQIPPAKHLLTQEGYVVGIFVEPMGGWRRRESDDCVSDDPGIEDNPFKVKHDVNASRKIIRRL</sequence>
<reference evidence="1" key="1">
    <citation type="submission" date="2018-07" db="EMBL/GenBank/DDBJ databases">
        <authorList>
            <consortium name="GenomeTrakr network: Whole genome sequencing for foodborne pathogen traceback"/>
        </authorList>
    </citation>
    <scope>NUCLEOTIDE SEQUENCE</scope>
    <source>
        <strain evidence="1">TX-883888.SUB.3</strain>
    </source>
</reference>
<organism evidence="1">
    <name type="scientific">Salmonella enterica</name>
    <name type="common">Salmonella choleraesuis</name>
    <dbReference type="NCBI Taxonomy" id="28901"/>
    <lineage>
        <taxon>Bacteria</taxon>
        <taxon>Pseudomonadati</taxon>
        <taxon>Pseudomonadota</taxon>
        <taxon>Gammaproteobacteria</taxon>
        <taxon>Enterobacterales</taxon>
        <taxon>Enterobacteriaceae</taxon>
        <taxon>Salmonella</taxon>
    </lineage>
</organism>
<name>A0A5U3R1A8_SALER</name>
<dbReference type="AlphaFoldDB" id="A0A5U3R1A8"/>